<feature type="region of interest" description="Disordered" evidence="1">
    <location>
        <begin position="286"/>
        <end position="315"/>
    </location>
</feature>
<feature type="region of interest" description="Disordered" evidence="1">
    <location>
        <begin position="342"/>
        <end position="387"/>
    </location>
</feature>
<sequence>MASRAGSCVYSGRQISCSRQDAQLCNDVEQLVYDRCVSRPFVVFHLVNRRTGKYLRKSERTRVPIFDVVGRELAPKGDGGETSRRKRRRKLYFSEDSSAFPSSPSVRVRNNSTKSMGKKGRGVRGLGRTDGNEEGDWGVKLFVAPHAHRVGTSEASRKGVTGSLEGRDFDSVPPFAVLSADLRGHIPLLPLRAHFHQEFLLNERLDILTDPDTLLLIEVLEELPTAENTQEMTSLPTAARRYLKEKATTDSILLYRVAWGYFSPARLLSRFFLGYTLLRRAAEAEGGASRGAASGGNRAGGEGAGGEGNEGGASAPAKLPAAFASIFKSNFVKGKSTALLGGVDSEGGVKDGGEGGGDGNGNESDEGEREEGAPWTQRSWEDRDTAVDVSTVKESVRVQLYEYKQTLPDMPSPPYAPLSMLHKEFLHQATDTPAVFKEFTWTHRQRYPSCALLSFQVVRPEESVEFLVSRSDAAAAVAMAGEQRKQMDRDEAQKHLTMRGSRLDPRAVALLRREPAVDVLESCEKKRLEVSRVPRVLTHELSGGERGCSRLAISPDGMLLAAAVARRNRVELRVYDLRDGAWIASLRGHHALVYELQWISMTSSGVGSHTARSQPGGWKGSKTAGKTSRTDGTAKGGAPPSSLGGSLLISASSDGAVNTFHFPSGSLDLTSISLLRDEHDRPLPGHPAAALPLAASDVLFHSSFVYSADAICHPLHSADEEGRLQPRVTEAFASVVTGGMDFGVAVWRLFVTETGSGLQYKAEMLATLDVSDDRERERDSHRKDRSFGAGLGSRSRDMFGSHAQDSFVGRSHGGLGMSTGLKDGSGGAAALFNGSRQAAVLSVRLHSYAYTTEAVSRGGSTNTYVSLLAGLSNGTVLVYGCDLDPALTFKAFLLRRCTSFELAGTPIHCITPVSRMSTRMRPGSPVRRKVPFAGEDSVVLLGTLDSTCRLATLQRTSAHVQQTFSGLKASNFPVRCTMSPDGSFVLSGSESGRLCLWEAGSGRPADGKLPSLQLGAPVIDAVWSPTHHLIACCAYGPGAEDSAIFVFTSSEGGAEGGDLQATTDTGFGATQKGGGGGVTTGNQTWGGATGGGGSGGGTRGAPGGVGGLNATTASESLQEWASRWVENTAPSGVMHRADKQSLKHSIVEGLLRTRLARADASAGLGDAGGVTGHSRGGAAGFSFLRDRGPLGEDENDDDGDLDRPDRVFLSSQARQRQKQRLQEEGEPTSQGDVTLSPFSRVSAAARRRAAQFLGDAGDDD</sequence>
<dbReference type="PANTHER" id="PTHR44499">
    <property type="entry name" value="JOUBERIN"/>
    <property type="match status" value="1"/>
</dbReference>
<evidence type="ECO:0000256" key="1">
    <source>
        <dbReference type="SAM" id="MobiDB-lite"/>
    </source>
</evidence>
<feature type="compositionally biased region" description="Gly residues" evidence="1">
    <location>
        <begin position="293"/>
        <end position="311"/>
    </location>
</feature>
<evidence type="ECO:0000313" key="2">
    <source>
        <dbReference type="EMBL" id="CEM50204.1"/>
    </source>
</evidence>
<feature type="compositionally biased region" description="Acidic residues" evidence="1">
    <location>
        <begin position="1191"/>
        <end position="1200"/>
    </location>
</feature>
<feature type="region of interest" description="Disordered" evidence="1">
    <location>
        <begin position="1164"/>
        <end position="1239"/>
    </location>
</feature>
<dbReference type="PANTHER" id="PTHR44499:SF1">
    <property type="entry name" value="JOUBERIN"/>
    <property type="match status" value="1"/>
</dbReference>
<feature type="compositionally biased region" description="Basic and acidic residues" evidence="1">
    <location>
        <begin position="771"/>
        <end position="786"/>
    </location>
</feature>
<dbReference type="InterPro" id="IPR036322">
    <property type="entry name" value="WD40_repeat_dom_sf"/>
</dbReference>
<dbReference type="GO" id="GO:0036064">
    <property type="term" value="C:ciliary basal body"/>
    <property type="evidence" value="ECO:0007669"/>
    <property type="project" value="TreeGrafter"/>
</dbReference>
<feature type="region of interest" description="Disordered" evidence="1">
    <location>
        <begin position="771"/>
        <end position="795"/>
    </location>
</feature>
<dbReference type="EMBL" id="CDMZ01004586">
    <property type="protein sequence ID" value="CEM50204.1"/>
    <property type="molecule type" value="Genomic_DNA"/>
</dbReference>
<dbReference type="AlphaFoldDB" id="A0A0G4I035"/>
<feature type="region of interest" description="Disordered" evidence="1">
    <location>
        <begin position="96"/>
        <end position="131"/>
    </location>
</feature>
<proteinExistence type="predicted"/>
<accession>A0A0G4I035</accession>
<dbReference type="InterPro" id="IPR015943">
    <property type="entry name" value="WD40/YVTN_repeat-like_dom_sf"/>
</dbReference>
<dbReference type="InterPro" id="IPR001680">
    <property type="entry name" value="WD40_rpt"/>
</dbReference>
<feature type="region of interest" description="Disordered" evidence="1">
    <location>
        <begin position="605"/>
        <end position="641"/>
    </location>
</feature>
<dbReference type="Pfam" id="PF00400">
    <property type="entry name" value="WD40"/>
    <property type="match status" value="1"/>
</dbReference>
<dbReference type="InterPro" id="IPR052803">
    <property type="entry name" value="Cilium-Associated_Jouberin"/>
</dbReference>
<name>A0A0G4I035_9ALVE</name>
<feature type="compositionally biased region" description="Gly residues" evidence="1">
    <location>
        <begin position="1165"/>
        <end position="1179"/>
    </location>
</feature>
<dbReference type="Gene3D" id="2.130.10.10">
    <property type="entry name" value="YVTN repeat-like/Quinoprotein amine dehydrogenase"/>
    <property type="match status" value="2"/>
</dbReference>
<dbReference type="SUPFAM" id="SSF50978">
    <property type="entry name" value="WD40 repeat-like"/>
    <property type="match status" value="1"/>
</dbReference>
<feature type="compositionally biased region" description="Low complexity" evidence="1">
    <location>
        <begin position="96"/>
        <end position="105"/>
    </location>
</feature>
<dbReference type="VEuPathDB" id="CryptoDB:Cvel_9851"/>
<reference evidence="2" key="1">
    <citation type="submission" date="2014-11" db="EMBL/GenBank/DDBJ databases">
        <authorList>
            <person name="Otto D Thomas"/>
            <person name="Naeem Raeece"/>
        </authorList>
    </citation>
    <scope>NUCLEOTIDE SEQUENCE</scope>
</reference>
<protein>
    <submittedName>
        <fullName evidence="2">Uncharacterized protein</fullName>
    </submittedName>
</protein>
<feature type="compositionally biased region" description="Polar residues" evidence="1">
    <location>
        <begin position="1227"/>
        <end position="1239"/>
    </location>
</feature>
<gene>
    <name evidence="2" type="ORF">Cvel_9851</name>
</gene>
<dbReference type="SMART" id="SM00320">
    <property type="entry name" value="WD40"/>
    <property type="match status" value="3"/>
</dbReference>
<dbReference type="GO" id="GO:0044458">
    <property type="term" value="P:motile cilium assembly"/>
    <property type="evidence" value="ECO:0007669"/>
    <property type="project" value="TreeGrafter"/>
</dbReference>
<organism evidence="2">
    <name type="scientific">Chromera velia CCMP2878</name>
    <dbReference type="NCBI Taxonomy" id="1169474"/>
    <lineage>
        <taxon>Eukaryota</taxon>
        <taxon>Sar</taxon>
        <taxon>Alveolata</taxon>
        <taxon>Colpodellida</taxon>
        <taxon>Chromeraceae</taxon>
        <taxon>Chromera</taxon>
    </lineage>
</organism>